<dbReference type="InterPro" id="IPR013783">
    <property type="entry name" value="Ig-like_fold"/>
</dbReference>
<name>A0A5D0QW49_9FLAO</name>
<organism evidence="2 3">
    <name type="scientific">Bizionia algoritergicola</name>
    <dbReference type="NCBI Taxonomy" id="291187"/>
    <lineage>
        <taxon>Bacteria</taxon>
        <taxon>Pseudomonadati</taxon>
        <taxon>Bacteroidota</taxon>
        <taxon>Flavobacteriia</taxon>
        <taxon>Flavobacteriales</taxon>
        <taxon>Flavobacteriaceae</taxon>
        <taxon>Bizionia</taxon>
    </lineage>
</organism>
<dbReference type="EMBL" id="VSKL01000002">
    <property type="protein sequence ID" value="TYB73390.1"/>
    <property type="molecule type" value="Genomic_DNA"/>
</dbReference>
<keyword evidence="1" id="KW-0732">Signal</keyword>
<dbReference type="Proteomes" id="UP000324358">
    <property type="component" value="Unassembled WGS sequence"/>
</dbReference>
<dbReference type="OrthoDB" id="1163392at2"/>
<feature type="signal peptide" evidence="1">
    <location>
        <begin position="1"/>
        <end position="24"/>
    </location>
</feature>
<keyword evidence="3" id="KW-1185">Reference proteome</keyword>
<sequence>MKTTITKIKYVSMMLFFIFATACSSDDDSGTNIPGANVPTVNYANSTIDAAFFEAGNSAAPDITWNGSVGAFSLATPLDGLSINANTGVLSWTKLLPQGNHTIQVIIANSAGQKSINLILQNKFQGNFTYRFEGTCSYELHFSADGSLGVKYIRGVDILANGSWEINGNELTASYTFINDNEENSIRALLVHTTTEVKLEGNWYNGLGAISGQEGGSINLKLGELPAGDGIISLRDNGGYIVLFYDSCGAACCFSTVQDAKDAYPSRTLTFVP</sequence>
<evidence type="ECO:0000313" key="2">
    <source>
        <dbReference type="EMBL" id="TYB73390.1"/>
    </source>
</evidence>
<comment type="caution">
    <text evidence="2">The sequence shown here is derived from an EMBL/GenBank/DDBJ whole genome shotgun (WGS) entry which is preliminary data.</text>
</comment>
<evidence type="ECO:0000256" key="1">
    <source>
        <dbReference type="SAM" id="SignalP"/>
    </source>
</evidence>
<feature type="chain" id="PRO_5022736506" evidence="1">
    <location>
        <begin position="25"/>
        <end position="273"/>
    </location>
</feature>
<dbReference type="RefSeq" id="WP_066249921.1">
    <property type="nucleotide sequence ID" value="NZ_VSKL01000002.1"/>
</dbReference>
<dbReference type="AlphaFoldDB" id="A0A5D0QW49"/>
<dbReference type="Gene3D" id="2.60.40.10">
    <property type="entry name" value="Immunoglobulins"/>
    <property type="match status" value="1"/>
</dbReference>
<evidence type="ECO:0000313" key="3">
    <source>
        <dbReference type="Proteomes" id="UP000324358"/>
    </source>
</evidence>
<proteinExistence type="predicted"/>
<gene>
    <name evidence="2" type="ORF">ES675_06940</name>
</gene>
<reference evidence="2 3" key="1">
    <citation type="submission" date="2019-08" db="EMBL/GenBank/DDBJ databases">
        <title>Genomes of Antarctic Bizionia species.</title>
        <authorList>
            <person name="Bowman J.P."/>
        </authorList>
    </citation>
    <scope>NUCLEOTIDE SEQUENCE [LARGE SCALE GENOMIC DNA]</scope>
    <source>
        <strain evidence="2 3">APA-1</strain>
    </source>
</reference>
<accession>A0A5D0QW49</accession>
<protein>
    <submittedName>
        <fullName evidence="2">Uncharacterized protein</fullName>
    </submittedName>
</protein>
<dbReference type="PROSITE" id="PS51257">
    <property type="entry name" value="PROKAR_LIPOPROTEIN"/>
    <property type="match status" value="1"/>
</dbReference>